<dbReference type="GO" id="GO:0000155">
    <property type="term" value="F:phosphorelay sensor kinase activity"/>
    <property type="evidence" value="ECO:0007669"/>
    <property type="project" value="InterPro"/>
</dbReference>
<comment type="cofactor">
    <cofactor evidence="3">
        <name>Mg(2+)</name>
        <dbReference type="ChEBI" id="CHEBI:18420"/>
    </cofactor>
</comment>
<dbReference type="Pfam" id="PF02518">
    <property type="entry name" value="HATPase_c"/>
    <property type="match status" value="1"/>
</dbReference>
<evidence type="ECO:0000256" key="14">
    <source>
        <dbReference type="ARBA" id="ARBA00022842"/>
    </source>
</evidence>
<dbReference type="SMART" id="SM00387">
    <property type="entry name" value="HATPase_c"/>
    <property type="match status" value="1"/>
</dbReference>
<protein>
    <recommendedName>
        <fullName evidence="21">Signal transduction histidine-protein kinase/phosphatase MprB</fullName>
        <ecNumber evidence="5">2.7.13.3</ecNumber>
    </recommendedName>
    <alternativeName>
        <fullName evidence="22">Mycobacterial persistence regulator B</fullName>
    </alternativeName>
</protein>
<evidence type="ECO:0000256" key="3">
    <source>
        <dbReference type="ARBA" id="ARBA00001946"/>
    </source>
</evidence>
<dbReference type="InterPro" id="IPR005467">
    <property type="entry name" value="His_kinase_dom"/>
</dbReference>
<dbReference type="Pfam" id="PF00512">
    <property type="entry name" value="HisKA"/>
    <property type="match status" value="1"/>
</dbReference>
<feature type="region of interest" description="Disordered" evidence="23">
    <location>
        <begin position="437"/>
        <end position="460"/>
    </location>
</feature>
<dbReference type="InterPro" id="IPR003660">
    <property type="entry name" value="HAMP_dom"/>
</dbReference>
<evidence type="ECO:0000256" key="17">
    <source>
        <dbReference type="ARBA" id="ARBA00023012"/>
    </source>
</evidence>
<dbReference type="Gene3D" id="3.30.565.10">
    <property type="entry name" value="Histidine kinase-like ATPase, C-terminal domain"/>
    <property type="match status" value="1"/>
</dbReference>
<dbReference type="PRINTS" id="PR00344">
    <property type="entry name" value="BCTRLSENSOR"/>
</dbReference>
<comment type="subcellular location">
    <subcellularLocation>
        <location evidence="4">Cell membrane</location>
        <topology evidence="4">Multi-pass membrane protein</topology>
    </subcellularLocation>
</comment>
<dbReference type="GO" id="GO:0005886">
    <property type="term" value="C:plasma membrane"/>
    <property type="evidence" value="ECO:0007669"/>
    <property type="project" value="UniProtKB-SubCell"/>
</dbReference>
<feature type="transmembrane region" description="Helical" evidence="24">
    <location>
        <begin position="146"/>
        <end position="165"/>
    </location>
</feature>
<accession>A0AAU8K5R4</accession>
<evidence type="ECO:0000256" key="10">
    <source>
        <dbReference type="ARBA" id="ARBA00022741"/>
    </source>
</evidence>
<evidence type="ECO:0000256" key="1">
    <source>
        <dbReference type="ARBA" id="ARBA00000085"/>
    </source>
</evidence>
<evidence type="ECO:0000256" key="12">
    <source>
        <dbReference type="ARBA" id="ARBA00022801"/>
    </source>
</evidence>
<keyword evidence="7" id="KW-0597">Phosphoprotein</keyword>
<comment type="catalytic activity">
    <reaction evidence="1">
        <text>ATP + protein L-histidine = ADP + protein N-phospho-L-histidine.</text>
        <dbReference type="EC" id="2.7.13.3"/>
    </reaction>
</comment>
<evidence type="ECO:0000256" key="2">
    <source>
        <dbReference type="ARBA" id="ARBA00001936"/>
    </source>
</evidence>
<feature type="domain" description="HAMP" evidence="26">
    <location>
        <begin position="170"/>
        <end position="228"/>
    </location>
</feature>
<dbReference type="InterPro" id="IPR036890">
    <property type="entry name" value="HATPase_C_sf"/>
</dbReference>
<evidence type="ECO:0000313" key="27">
    <source>
        <dbReference type="EMBL" id="XCM83997.1"/>
    </source>
</evidence>
<evidence type="ECO:0000256" key="13">
    <source>
        <dbReference type="ARBA" id="ARBA00022840"/>
    </source>
</evidence>
<dbReference type="RefSeq" id="WP_354644936.1">
    <property type="nucleotide sequence ID" value="NZ_CP159872.1"/>
</dbReference>
<dbReference type="InterPro" id="IPR050980">
    <property type="entry name" value="2C_sensor_his_kinase"/>
</dbReference>
<proteinExistence type="predicted"/>
<dbReference type="PANTHER" id="PTHR44936:SF9">
    <property type="entry name" value="SENSOR PROTEIN CREC"/>
    <property type="match status" value="1"/>
</dbReference>
<dbReference type="SUPFAM" id="SSF55874">
    <property type="entry name" value="ATPase domain of HSP90 chaperone/DNA topoisomerase II/histidine kinase"/>
    <property type="match status" value="1"/>
</dbReference>
<evidence type="ECO:0000259" key="26">
    <source>
        <dbReference type="PROSITE" id="PS50885"/>
    </source>
</evidence>
<evidence type="ECO:0000256" key="23">
    <source>
        <dbReference type="SAM" id="MobiDB-lite"/>
    </source>
</evidence>
<evidence type="ECO:0000256" key="8">
    <source>
        <dbReference type="ARBA" id="ARBA00022679"/>
    </source>
</evidence>
<keyword evidence="16 24" id="KW-1133">Transmembrane helix</keyword>
<feature type="compositionally biased region" description="Basic residues" evidence="23">
    <location>
        <begin position="446"/>
        <end position="460"/>
    </location>
</feature>
<keyword evidence="13" id="KW-0067">ATP-binding</keyword>
<dbReference type="KEGG" id="kcm:ABWK59_13230"/>
<dbReference type="InterPro" id="IPR036097">
    <property type="entry name" value="HisK_dim/P_sf"/>
</dbReference>
<dbReference type="PROSITE" id="PS50885">
    <property type="entry name" value="HAMP"/>
    <property type="match status" value="1"/>
</dbReference>
<evidence type="ECO:0000256" key="20">
    <source>
        <dbReference type="ARBA" id="ARBA00023211"/>
    </source>
</evidence>
<dbReference type="SUPFAM" id="SSF47384">
    <property type="entry name" value="Homodimeric domain of signal transducing histidine kinase"/>
    <property type="match status" value="1"/>
</dbReference>
<dbReference type="AlphaFoldDB" id="A0AAU8K5R4"/>
<evidence type="ECO:0000259" key="25">
    <source>
        <dbReference type="PROSITE" id="PS50109"/>
    </source>
</evidence>
<feature type="transmembrane region" description="Helical" evidence="24">
    <location>
        <begin position="6"/>
        <end position="28"/>
    </location>
</feature>
<keyword evidence="18" id="KW-0346">Stress response</keyword>
<evidence type="ECO:0000256" key="15">
    <source>
        <dbReference type="ARBA" id="ARBA00022912"/>
    </source>
</evidence>
<keyword evidence="9 24" id="KW-0812">Transmembrane</keyword>
<dbReference type="InterPro" id="IPR004358">
    <property type="entry name" value="Sig_transdc_His_kin-like_C"/>
</dbReference>
<keyword evidence="11 27" id="KW-0418">Kinase</keyword>
<keyword evidence="6" id="KW-1003">Cell membrane</keyword>
<dbReference type="SMART" id="SM00304">
    <property type="entry name" value="HAMP"/>
    <property type="match status" value="1"/>
</dbReference>
<keyword evidence="17" id="KW-0902">Two-component regulatory system</keyword>
<evidence type="ECO:0000256" key="18">
    <source>
        <dbReference type="ARBA" id="ARBA00023016"/>
    </source>
</evidence>
<name>A0AAU8K5R4_9ACTN</name>
<evidence type="ECO:0000256" key="4">
    <source>
        <dbReference type="ARBA" id="ARBA00004651"/>
    </source>
</evidence>
<evidence type="ECO:0000256" key="16">
    <source>
        <dbReference type="ARBA" id="ARBA00022989"/>
    </source>
</evidence>
<dbReference type="InterPro" id="IPR003594">
    <property type="entry name" value="HATPase_dom"/>
</dbReference>
<keyword evidence="10" id="KW-0547">Nucleotide-binding</keyword>
<dbReference type="GO" id="GO:0005524">
    <property type="term" value="F:ATP binding"/>
    <property type="evidence" value="ECO:0007669"/>
    <property type="project" value="UniProtKB-KW"/>
</dbReference>
<dbReference type="EC" id="2.7.13.3" evidence="5"/>
<feature type="domain" description="Histidine kinase" evidence="25">
    <location>
        <begin position="236"/>
        <end position="439"/>
    </location>
</feature>
<evidence type="ECO:0000256" key="21">
    <source>
        <dbReference type="ARBA" id="ARBA00040454"/>
    </source>
</evidence>
<evidence type="ECO:0000256" key="5">
    <source>
        <dbReference type="ARBA" id="ARBA00012438"/>
    </source>
</evidence>
<keyword evidence="19" id="KW-0843">Virulence</keyword>
<keyword evidence="8" id="KW-0808">Transferase</keyword>
<evidence type="ECO:0000256" key="9">
    <source>
        <dbReference type="ARBA" id="ARBA00022692"/>
    </source>
</evidence>
<dbReference type="InterPro" id="IPR003661">
    <property type="entry name" value="HisK_dim/P_dom"/>
</dbReference>
<reference evidence="27" key="1">
    <citation type="submission" date="2024-06" db="EMBL/GenBank/DDBJ databases">
        <title>The genome sequences of Kitasatospora sp. strain HUAS MG31.</title>
        <authorList>
            <person name="Mo P."/>
        </authorList>
    </citation>
    <scope>NUCLEOTIDE SEQUENCE</scope>
    <source>
        <strain evidence="27">HUAS MG31</strain>
    </source>
</reference>
<sequence length="460" mass="47434">MRWALIRAAIAGTTMVALAFLIPLGLMVQQTARDRAFTAAERQAAALGPALAITTERDAIARALASTDAGAQDRIAVHLPSGVTVGEARSTAADLSTARIQGRSFTVAAPGGFALLQPVAVGEKNRVAVVEVYVADEDLTRGVATAWLVLSGVATALVAISVLVADRMGARIVGSARRLAAAARSLGGGNLAVRVPLDGRQSAGAPEELREAGAAFNAMADRVVHLLAAERELAADLSHRLRTPLTVLRLNAASLGDGDAADATRHAVAQLEREVDQIIRSARRAPDDAPAVTLGCDAVEVIRERVGFWSALAEDEGRSWNLAGADRPAPVPVQRGDLAAAVDALLGNVFRHTAMGTAFSVDLLVGPDAVIVLVGDGGPGFSDPAAAIERGAGHGGEGSTGLGLDIVRKLAEATGGEVGLGRSAVLGGAEISLRLQTRPDAGLPRQTRRRGGRRVPRRLP</sequence>
<keyword evidence="12" id="KW-0378">Hydrolase</keyword>
<evidence type="ECO:0000256" key="22">
    <source>
        <dbReference type="ARBA" id="ARBA00041776"/>
    </source>
</evidence>
<keyword evidence="15" id="KW-0904">Protein phosphatase</keyword>
<keyword evidence="24" id="KW-0472">Membrane</keyword>
<evidence type="ECO:0000256" key="19">
    <source>
        <dbReference type="ARBA" id="ARBA00023026"/>
    </source>
</evidence>
<dbReference type="CDD" id="cd00082">
    <property type="entry name" value="HisKA"/>
    <property type="match status" value="1"/>
</dbReference>
<evidence type="ECO:0000256" key="7">
    <source>
        <dbReference type="ARBA" id="ARBA00022553"/>
    </source>
</evidence>
<dbReference type="Gene3D" id="1.10.287.130">
    <property type="match status" value="1"/>
</dbReference>
<evidence type="ECO:0000256" key="6">
    <source>
        <dbReference type="ARBA" id="ARBA00022475"/>
    </source>
</evidence>
<dbReference type="SMART" id="SM00388">
    <property type="entry name" value="HisKA"/>
    <property type="match status" value="1"/>
</dbReference>
<dbReference type="Pfam" id="PF00672">
    <property type="entry name" value="HAMP"/>
    <property type="match status" value="1"/>
</dbReference>
<dbReference type="PANTHER" id="PTHR44936">
    <property type="entry name" value="SENSOR PROTEIN CREC"/>
    <property type="match status" value="1"/>
</dbReference>
<gene>
    <name evidence="27" type="ORF">ABWK59_13230</name>
</gene>
<dbReference type="GO" id="GO:0004721">
    <property type="term" value="F:phosphoprotein phosphatase activity"/>
    <property type="evidence" value="ECO:0007669"/>
    <property type="project" value="UniProtKB-KW"/>
</dbReference>
<comment type="cofactor">
    <cofactor evidence="2">
        <name>Mn(2+)</name>
        <dbReference type="ChEBI" id="CHEBI:29035"/>
    </cofactor>
</comment>
<evidence type="ECO:0000256" key="24">
    <source>
        <dbReference type="SAM" id="Phobius"/>
    </source>
</evidence>
<dbReference type="PROSITE" id="PS50109">
    <property type="entry name" value="HIS_KIN"/>
    <property type="match status" value="1"/>
</dbReference>
<evidence type="ECO:0000256" key="11">
    <source>
        <dbReference type="ARBA" id="ARBA00022777"/>
    </source>
</evidence>
<organism evidence="27">
    <name type="scientific">Kitasatospora camelliae</name>
    <dbReference type="NCBI Taxonomy" id="3156397"/>
    <lineage>
        <taxon>Bacteria</taxon>
        <taxon>Bacillati</taxon>
        <taxon>Actinomycetota</taxon>
        <taxon>Actinomycetes</taxon>
        <taxon>Kitasatosporales</taxon>
        <taxon>Streptomycetaceae</taxon>
        <taxon>Kitasatospora</taxon>
    </lineage>
</organism>
<keyword evidence="14" id="KW-0460">Magnesium</keyword>
<dbReference type="EMBL" id="CP159872">
    <property type="protein sequence ID" value="XCM83997.1"/>
    <property type="molecule type" value="Genomic_DNA"/>
</dbReference>
<keyword evidence="20" id="KW-0464">Manganese</keyword>